<organism evidence="1 2">
    <name type="scientific">Vibrio viridaestus</name>
    <dbReference type="NCBI Taxonomy" id="2487322"/>
    <lineage>
        <taxon>Bacteria</taxon>
        <taxon>Pseudomonadati</taxon>
        <taxon>Pseudomonadota</taxon>
        <taxon>Gammaproteobacteria</taxon>
        <taxon>Vibrionales</taxon>
        <taxon>Vibrionaceae</taxon>
        <taxon>Vibrio</taxon>
    </lineage>
</organism>
<proteinExistence type="predicted"/>
<protein>
    <submittedName>
        <fullName evidence="1">Uncharacterized protein</fullName>
    </submittedName>
</protein>
<dbReference type="Proteomes" id="UP000281112">
    <property type="component" value="Unassembled WGS sequence"/>
</dbReference>
<dbReference type="EMBL" id="RJVQ01000006">
    <property type="protein sequence ID" value="RQW62327.1"/>
    <property type="molecule type" value="Genomic_DNA"/>
</dbReference>
<dbReference type="RefSeq" id="WP_124937865.1">
    <property type="nucleotide sequence ID" value="NZ_RJVQ01000006.1"/>
</dbReference>
<gene>
    <name evidence="1" type="ORF">EES38_14195</name>
</gene>
<sequence length="165" mass="19034">MKRGLYRLANPSDYEFNEELGLWELSFDTRPIAGTRCEDPVEGAILYNEKRKRFVETYMRVQKELKNRPVQVFDFNEVMAWALTDDADAKQCWYICKLLDADNMQTYCQTALDFMRDEESPLPHHMEIAVYFNGFKQRLSVGSELIKAIENKAGVSASTAKSAAK</sequence>
<evidence type="ECO:0000313" key="1">
    <source>
        <dbReference type="EMBL" id="RQW62327.1"/>
    </source>
</evidence>
<dbReference type="AlphaFoldDB" id="A0A3N9TDN6"/>
<reference evidence="1 2" key="1">
    <citation type="submission" date="2018-11" db="EMBL/GenBank/DDBJ databases">
        <title>Vibrio LJC006 sp. nov., isolated from seawater during the bloom of the enteromorpha.</title>
        <authorList>
            <person name="Liang J."/>
        </authorList>
    </citation>
    <scope>NUCLEOTIDE SEQUENCE [LARGE SCALE GENOMIC DNA]</scope>
    <source>
        <strain evidence="1 2">LJC006</strain>
    </source>
</reference>
<accession>A0A3N9TDN6</accession>
<comment type="caution">
    <text evidence="1">The sequence shown here is derived from an EMBL/GenBank/DDBJ whole genome shotgun (WGS) entry which is preliminary data.</text>
</comment>
<name>A0A3N9TDN6_9VIBR</name>
<evidence type="ECO:0000313" key="2">
    <source>
        <dbReference type="Proteomes" id="UP000281112"/>
    </source>
</evidence>
<keyword evidence="2" id="KW-1185">Reference proteome</keyword>
<dbReference type="OrthoDB" id="6631213at2"/>